<dbReference type="Pfam" id="PF03572">
    <property type="entry name" value="Peptidase_S41"/>
    <property type="match status" value="1"/>
</dbReference>
<name>A0A921FYC6_SPOPS</name>
<dbReference type="InterPro" id="IPR005151">
    <property type="entry name" value="Tail-specific_protease"/>
</dbReference>
<dbReference type="GO" id="GO:0008236">
    <property type="term" value="F:serine-type peptidase activity"/>
    <property type="evidence" value="ECO:0007669"/>
    <property type="project" value="InterPro"/>
</dbReference>
<protein>
    <recommendedName>
        <fullName evidence="1">Tail specific protease domain-containing protein</fullName>
    </recommendedName>
</protein>
<evidence type="ECO:0000259" key="1">
    <source>
        <dbReference type="SMART" id="SM00245"/>
    </source>
</evidence>
<dbReference type="SMART" id="SM00245">
    <property type="entry name" value="TSPc"/>
    <property type="match status" value="1"/>
</dbReference>
<dbReference type="AlphaFoldDB" id="A0A921FYC6"/>
<proteinExistence type="predicted"/>
<reference evidence="2" key="1">
    <citation type="journal article" date="2021" name="PeerJ">
        <title>Extensive microbial diversity within the chicken gut microbiome revealed by metagenomics and culture.</title>
        <authorList>
            <person name="Gilroy R."/>
            <person name="Ravi A."/>
            <person name="Getino M."/>
            <person name="Pursley I."/>
            <person name="Horton D.L."/>
            <person name="Alikhan N.F."/>
            <person name="Baker D."/>
            <person name="Gharbi K."/>
            <person name="Hall N."/>
            <person name="Watson M."/>
            <person name="Adriaenssens E.M."/>
            <person name="Foster-Nyarko E."/>
            <person name="Jarju S."/>
            <person name="Secka A."/>
            <person name="Antonio M."/>
            <person name="Oren A."/>
            <person name="Chaudhuri R.R."/>
            <person name="La Ragione R."/>
            <person name="Hildebrand F."/>
            <person name="Pallen M.J."/>
        </authorList>
    </citation>
    <scope>NUCLEOTIDE SEQUENCE</scope>
    <source>
        <strain evidence="2">CHK171-7178</strain>
    </source>
</reference>
<dbReference type="Gene3D" id="3.90.226.10">
    <property type="entry name" value="2-enoyl-CoA Hydratase, Chain A, domain 1"/>
    <property type="match status" value="1"/>
</dbReference>
<organism evidence="2 3">
    <name type="scientific">Sporosarcina psychrophila</name>
    <name type="common">Bacillus psychrophilus</name>
    <dbReference type="NCBI Taxonomy" id="1476"/>
    <lineage>
        <taxon>Bacteria</taxon>
        <taxon>Bacillati</taxon>
        <taxon>Bacillota</taxon>
        <taxon>Bacilli</taxon>
        <taxon>Bacillales</taxon>
        <taxon>Caryophanaceae</taxon>
        <taxon>Sporosarcina</taxon>
    </lineage>
</organism>
<accession>A0A921FYC6</accession>
<evidence type="ECO:0000313" key="3">
    <source>
        <dbReference type="Proteomes" id="UP000698173"/>
    </source>
</evidence>
<dbReference type="SUPFAM" id="SSF52096">
    <property type="entry name" value="ClpP/crotonase"/>
    <property type="match status" value="1"/>
</dbReference>
<dbReference type="Proteomes" id="UP000698173">
    <property type="component" value="Unassembled WGS sequence"/>
</dbReference>
<sequence>MENKELIGAQKFKEIVDQYLVAFQDRHMYFVHTESQEAKSKTCGFRVRRFENILYVIQTGGETRFPIGTKIISIDGKTFDSISDLERNALRESYPERESWESILNRASTIEIVNESDESTSLLVNKYDSIPLDSIHTFENIEVDTLLLTLSNFENTDEIVSVIDELTVKLKECRNLIIDIRQNYGGNANSISSLFPFIFPVGEEPNAKPKPREFNCTARNSDLFIKLCEDTRKIKITNDKATLSMLEFAEKQFRTFRGQGFVRFDFSNYLEEVKKEFVGNAHPNNVIILTDCYTASAAEEFVAVCKQSSKVTVIGRATRGVNDYSDLLAVTWNNEYTFYYPISRLETKTEFHEIHGKGIQPDIYIPWTPEHLQKDIELETALELMVVQNR</sequence>
<gene>
    <name evidence="2" type="ORF">K8V56_05715</name>
</gene>
<reference evidence="2" key="2">
    <citation type="submission" date="2021-09" db="EMBL/GenBank/DDBJ databases">
        <authorList>
            <person name="Gilroy R."/>
        </authorList>
    </citation>
    <scope>NUCLEOTIDE SEQUENCE</scope>
    <source>
        <strain evidence="2">CHK171-7178</strain>
    </source>
</reference>
<evidence type="ECO:0000313" key="2">
    <source>
        <dbReference type="EMBL" id="HJF31262.1"/>
    </source>
</evidence>
<comment type="caution">
    <text evidence="2">The sequence shown here is derived from an EMBL/GenBank/DDBJ whole genome shotgun (WGS) entry which is preliminary data.</text>
</comment>
<dbReference type="GO" id="GO:0006508">
    <property type="term" value="P:proteolysis"/>
    <property type="evidence" value="ECO:0007669"/>
    <property type="project" value="InterPro"/>
</dbReference>
<dbReference type="PANTHER" id="PTHR11261">
    <property type="entry name" value="INTERPHOTORECEPTOR RETINOID-BINDING PROTEIN"/>
    <property type="match status" value="1"/>
</dbReference>
<dbReference type="PANTHER" id="PTHR11261:SF3">
    <property type="entry name" value="RETINOL-BINDING PROTEIN 3"/>
    <property type="match status" value="1"/>
</dbReference>
<dbReference type="EMBL" id="DYWT01000093">
    <property type="protein sequence ID" value="HJF31262.1"/>
    <property type="molecule type" value="Genomic_DNA"/>
</dbReference>
<feature type="domain" description="Tail specific protease" evidence="1">
    <location>
        <begin position="209"/>
        <end position="366"/>
    </location>
</feature>
<dbReference type="InterPro" id="IPR029045">
    <property type="entry name" value="ClpP/crotonase-like_dom_sf"/>
</dbReference>